<dbReference type="Proteomes" id="UP000004277">
    <property type="component" value="Unassembled WGS sequence"/>
</dbReference>
<organism evidence="1 2">
    <name type="scientific">Imbroritus primus</name>
    <dbReference type="NCBI Taxonomy" id="3058603"/>
    <lineage>
        <taxon>Bacteria</taxon>
        <taxon>Pseudomonadati</taxon>
        <taxon>Pseudomonadota</taxon>
        <taxon>Betaproteobacteria</taxon>
        <taxon>Burkholderiales</taxon>
        <taxon>Burkholderiaceae</taxon>
        <taxon>Imbroritus</taxon>
    </lineage>
</organism>
<gene>
    <name evidence="1" type="ORF">MW7_014010</name>
</gene>
<comment type="caution">
    <text evidence="1">The sequence shown here is derived from an EMBL/GenBank/DDBJ whole genome shotgun (WGS) entry which is preliminary data.</text>
</comment>
<accession>A0ACD3SLM5</accession>
<reference evidence="1" key="1">
    <citation type="submission" date="2019-05" db="EMBL/GenBank/DDBJ databases">
        <title>Revised genome assembly of Burkholderiaceae (previously Ralstonia) sp. PBA.</title>
        <authorList>
            <person name="Gan H.M."/>
        </authorList>
    </citation>
    <scope>NUCLEOTIDE SEQUENCE</scope>
    <source>
        <strain evidence="1">PBA</strain>
    </source>
</reference>
<name>A0ACD3SLM5_9BURK</name>
<evidence type="ECO:0000313" key="2">
    <source>
        <dbReference type="Proteomes" id="UP000004277"/>
    </source>
</evidence>
<dbReference type="EMBL" id="AKCV02000025">
    <property type="protein sequence ID" value="TMS57073.1"/>
    <property type="molecule type" value="Genomic_DNA"/>
</dbReference>
<evidence type="ECO:0000313" key="1">
    <source>
        <dbReference type="EMBL" id="TMS57073.1"/>
    </source>
</evidence>
<keyword evidence="2" id="KW-1185">Reference proteome</keyword>
<protein>
    <submittedName>
        <fullName evidence="1">Uncharacterized protein</fullName>
    </submittedName>
</protein>
<proteinExistence type="predicted"/>
<sequence length="63" mass="6555">MTALSGDAGTAARSEKLAQLDGINKRIQAQRNAGASRQGFVALERLSEAVTAARETIEALAKA</sequence>